<accession>T1ANG6</accession>
<evidence type="ECO:0000259" key="1">
    <source>
        <dbReference type="Pfam" id="PF00171"/>
    </source>
</evidence>
<proteinExistence type="predicted"/>
<dbReference type="Gene3D" id="3.40.309.10">
    <property type="entry name" value="Aldehyde Dehydrogenase, Chain A, domain 2"/>
    <property type="match status" value="1"/>
</dbReference>
<sequence length="158" mass="17413">PFRRPATILVESGCEEYLKNRLIEEIGKFEVGDPLSRKSAVGVVQDPGRAREVAAAIISQKKKTLDVLSWGGFQKNVFYPALIGGVLDPKATGGFSNLPVLRLQVIQSIENAFDQVMQSSNLMFSSVWSADKYLEELARDSLQVSSIFLNTLPLTLPE</sequence>
<dbReference type="InterPro" id="IPR016161">
    <property type="entry name" value="Ald_DH/histidinol_DH"/>
</dbReference>
<dbReference type="GO" id="GO:0016620">
    <property type="term" value="F:oxidoreductase activity, acting on the aldehyde or oxo group of donors, NAD or NADP as acceptor"/>
    <property type="evidence" value="ECO:0007669"/>
    <property type="project" value="InterPro"/>
</dbReference>
<evidence type="ECO:0000313" key="2">
    <source>
        <dbReference type="EMBL" id="EQD43595.1"/>
    </source>
</evidence>
<protein>
    <submittedName>
        <fullName evidence="2">Aldehyde Dehydrogenase</fullName>
    </submittedName>
</protein>
<dbReference type="SUPFAM" id="SSF53720">
    <property type="entry name" value="ALDH-like"/>
    <property type="match status" value="1"/>
</dbReference>
<dbReference type="InterPro" id="IPR016163">
    <property type="entry name" value="Ald_DH_C"/>
</dbReference>
<organism evidence="2">
    <name type="scientific">mine drainage metagenome</name>
    <dbReference type="NCBI Taxonomy" id="410659"/>
    <lineage>
        <taxon>unclassified sequences</taxon>
        <taxon>metagenomes</taxon>
        <taxon>ecological metagenomes</taxon>
    </lineage>
</organism>
<reference evidence="2" key="1">
    <citation type="submission" date="2013-08" db="EMBL/GenBank/DDBJ databases">
        <authorList>
            <person name="Mendez C."/>
            <person name="Richter M."/>
            <person name="Ferrer M."/>
            <person name="Sanchez J."/>
        </authorList>
    </citation>
    <scope>NUCLEOTIDE SEQUENCE</scope>
</reference>
<dbReference type="Pfam" id="PF00171">
    <property type="entry name" value="Aldedh"/>
    <property type="match status" value="1"/>
</dbReference>
<reference evidence="2" key="2">
    <citation type="journal article" date="2014" name="ISME J.">
        <title>Microbial stratification in low pH oxic and suboxic macroscopic growths along an acid mine drainage.</title>
        <authorList>
            <person name="Mendez-Garcia C."/>
            <person name="Mesa V."/>
            <person name="Sprenger R.R."/>
            <person name="Richter M."/>
            <person name="Diez M.S."/>
            <person name="Solano J."/>
            <person name="Bargiela R."/>
            <person name="Golyshina O.V."/>
            <person name="Manteca A."/>
            <person name="Ramos J.L."/>
            <person name="Gallego J.R."/>
            <person name="Llorente I."/>
            <person name="Martins Dos Santos V.A."/>
            <person name="Jensen O.N."/>
            <person name="Pelaez A.I."/>
            <person name="Sanchez J."/>
            <person name="Ferrer M."/>
        </authorList>
    </citation>
    <scope>NUCLEOTIDE SEQUENCE</scope>
</reference>
<feature type="domain" description="Aldehyde dehydrogenase" evidence="1">
    <location>
        <begin position="7"/>
        <end position="151"/>
    </location>
</feature>
<dbReference type="EMBL" id="AUZZ01007090">
    <property type="protein sequence ID" value="EQD43595.1"/>
    <property type="molecule type" value="Genomic_DNA"/>
</dbReference>
<dbReference type="AlphaFoldDB" id="T1ANG6"/>
<name>T1ANG6_9ZZZZ</name>
<feature type="non-terminal residue" evidence="2">
    <location>
        <position position="158"/>
    </location>
</feature>
<dbReference type="InterPro" id="IPR015590">
    <property type="entry name" value="Aldehyde_DH_dom"/>
</dbReference>
<feature type="non-terminal residue" evidence="2">
    <location>
        <position position="1"/>
    </location>
</feature>
<gene>
    <name evidence="2" type="ORF">B2A_09817</name>
</gene>
<comment type="caution">
    <text evidence="2">The sequence shown here is derived from an EMBL/GenBank/DDBJ whole genome shotgun (WGS) entry which is preliminary data.</text>
</comment>